<dbReference type="KEGG" id="mpl:Mpal_1681"/>
<dbReference type="Proteomes" id="UP000002457">
    <property type="component" value="Chromosome"/>
</dbReference>
<comment type="similarity">
    <text evidence="2">Belongs to the class-I pyridoxal-phosphate-dependent aminotransferase family.</text>
</comment>
<feature type="domain" description="Aminotransferase class I/classII large" evidence="7">
    <location>
        <begin position="43"/>
        <end position="384"/>
    </location>
</feature>
<evidence type="ECO:0000256" key="6">
    <source>
        <dbReference type="ARBA" id="ARBA00022898"/>
    </source>
</evidence>
<dbReference type="GO" id="GO:1901605">
    <property type="term" value="P:alpha-amino acid metabolic process"/>
    <property type="evidence" value="ECO:0007669"/>
    <property type="project" value="TreeGrafter"/>
</dbReference>
<comment type="cofactor">
    <cofactor evidence="1">
        <name>pyridoxal 5'-phosphate</name>
        <dbReference type="ChEBI" id="CHEBI:597326"/>
    </cofactor>
</comment>
<dbReference type="InterPro" id="IPR015422">
    <property type="entry name" value="PyrdxlP-dep_Trfase_small"/>
</dbReference>
<gene>
    <name evidence="8" type="ordered locus">Mpal_1681</name>
</gene>
<dbReference type="SUPFAM" id="SSF53383">
    <property type="entry name" value="PLP-dependent transferases"/>
    <property type="match status" value="1"/>
</dbReference>
<accession>B8GJF0</accession>
<name>B8GJF0_METPE</name>
<dbReference type="GO" id="GO:0030170">
    <property type="term" value="F:pyridoxal phosphate binding"/>
    <property type="evidence" value="ECO:0007669"/>
    <property type="project" value="InterPro"/>
</dbReference>
<dbReference type="Gene3D" id="3.90.1150.10">
    <property type="entry name" value="Aspartate Aminotransferase, domain 1"/>
    <property type="match status" value="1"/>
</dbReference>
<dbReference type="HOGENOM" id="CLU_017584_0_6_2"/>
<keyword evidence="6" id="KW-0663">Pyridoxal phosphate</keyword>
<evidence type="ECO:0000256" key="5">
    <source>
        <dbReference type="ARBA" id="ARBA00022679"/>
    </source>
</evidence>
<dbReference type="PANTHER" id="PTHR42790:SF19">
    <property type="entry name" value="KYNURENINE_ALPHA-AMINOADIPATE AMINOTRANSFERASE, MITOCHONDRIAL"/>
    <property type="match status" value="1"/>
</dbReference>
<dbReference type="EMBL" id="CP001338">
    <property type="protein sequence ID" value="ACL16991.1"/>
    <property type="molecule type" value="Genomic_DNA"/>
</dbReference>
<evidence type="ECO:0000259" key="7">
    <source>
        <dbReference type="Pfam" id="PF00155"/>
    </source>
</evidence>
<evidence type="ECO:0000256" key="1">
    <source>
        <dbReference type="ARBA" id="ARBA00001933"/>
    </source>
</evidence>
<protein>
    <submittedName>
        <fullName evidence="8">Putative transcriptional regulator, GntR family</fullName>
    </submittedName>
</protein>
<dbReference type="FunFam" id="3.40.640.10:FF:000053">
    <property type="entry name" value="Aminotransferase, class I"/>
    <property type="match status" value="1"/>
</dbReference>
<dbReference type="Pfam" id="PF00155">
    <property type="entry name" value="Aminotran_1_2"/>
    <property type="match status" value="1"/>
</dbReference>
<dbReference type="InterPro" id="IPR015424">
    <property type="entry name" value="PyrdxlP-dep_Trfase"/>
</dbReference>
<evidence type="ECO:0000313" key="9">
    <source>
        <dbReference type="Proteomes" id="UP000002457"/>
    </source>
</evidence>
<dbReference type="PANTHER" id="PTHR42790">
    <property type="entry name" value="AMINOTRANSFERASE"/>
    <property type="match status" value="1"/>
</dbReference>
<organism evidence="8 9">
    <name type="scientific">Methanosphaerula palustris (strain ATCC BAA-1556 / DSM 19958 / E1-9c)</name>
    <dbReference type="NCBI Taxonomy" id="521011"/>
    <lineage>
        <taxon>Archaea</taxon>
        <taxon>Methanobacteriati</taxon>
        <taxon>Methanobacteriota</taxon>
        <taxon>Stenosarchaea group</taxon>
        <taxon>Methanomicrobia</taxon>
        <taxon>Methanomicrobiales</taxon>
        <taxon>Methanoregulaceae</taxon>
        <taxon>Methanosphaerula</taxon>
    </lineage>
</organism>
<evidence type="ECO:0000313" key="8">
    <source>
        <dbReference type="EMBL" id="ACL16991.1"/>
    </source>
</evidence>
<proteinExistence type="inferred from homology"/>
<keyword evidence="5" id="KW-0808">Transferase</keyword>
<dbReference type="GO" id="GO:0008483">
    <property type="term" value="F:transaminase activity"/>
    <property type="evidence" value="ECO:0007669"/>
    <property type="project" value="UniProtKB-KW"/>
</dbReference>
<dbReference type="RefSeq" id="WP_012618310.1">
    <property type="nucleotide sequence ID" value="NC_011832.1"/>
</dbReference>
<evidence type="ECO:0000256" key="4">
    <source>
        <dbReference type="ARBA" id="ARBA00022576"/>
    </source>
</evidence>
<evidence type="ECO:0000256" key="3">
    <source>
        <dbReference type="ARBA" id="ARBA00011738"/>
    </source>
</evidence>
<dbReference type="eggNOG" id="arCOG00492">
    <property type="taxonomic scope" value="Archaea"/>
</dbReference>
<evidence type="ECO:0000256" key="2">
    <source>
        <dbReference type="ARBA" id="ARBA00007441"/>
    </source>
</evidence>
<dbReference type="GeneID" id="7271244"/>
<dbReference type="AlphaFoldDB" id="B8GJF0"/>
<dbReference type="CDD" id="cd00609">
    <property type="entry name" value="AAT_like"/>
    <property type="match status" value="1"/>
</dbReference>
<dbReference type="STRING" id="521011.Mpal_1681"/>
<comment type="subunit">
    <text evidence="3">Homodimer.</text>
</comment>
<dbReference type="InterPro" id="IPR050859">
    <property type="entry name" value="Class-I_PLP-dep_aminotransf"/>
</dbReference>
<dbReference type="Gene3D" id="3.40.640.10">
    <property type="entry name" value="Type I PLP-dependent aspartate aminotransferase-like (Major domain)"/>
    <property type="match status" value="1"/>
</dbReference>
<sequence length="401" mass="44487">MQYTFASRMGKTPRSFIREILKVTERPEVISFAGGLPNPALFPVERLAESARAVITGEGSAALQYATTEGYLPLREWIAERYKIRLGMDVSPDEILITNGSQQCLDLIGKVFIDPGSRVAIERPGYLGAIQAFSLYEPEFMNVPLTSEGPDPTVLNSVLSEGNPRIFYGVPNSQNPSGITWSLENRCRVAKIIQRSETILVEDDAYGELRFCGDQMPAMRSFLPDKTVMTGSFSKIIAPGMRMGWVCAPYEIMEQIVTAKQGTDLHSNILSQRIISRFLADYSIDEHIRAITDAYAHQRDCMLAAINEHFPKEVTCTSPDGGMFLWATLPDGFSSTELFNRALAENVAILPGVPFYTDGGGESTMRLNFSNASDERIWEGIARLGSVLHQYMQTGRIAENN</sequence>
<dbReference type="InterPro" id="IPR004839">
    <property type="entry name" value="Aminotransferase_I/II_large"/>
</dbReference>
<dbReference type="OrthoDB" id="372018at2157"/>
<reference evidence="8 9" key="1">
    <citation type="journal article" date="2015" name="Genome Announc.">
        <title>Complete Genome Sequence of Methanosphaerula palustris E1-9CT, a Hydrogenotrophic Methanogen Isolated from a Minerotrophic Fen Peatland.</title>
        <authorList>
            <person name="Cadillo-Quiroz H."/>
            <person name="Browne P."/>
            <person name="Kyrpides N."/>
            <person name="Woyke T."/>
            <person name="Goodwin L."/>
            <person name="Detter C."/>
            <person name="Yavitt J.B."/>
            <person name="Zinder S.H."/>
        </authorList>
    </citation>
    <scope>NUCLEOTIDE SEQUENCE [LARGE SCALE GENOMIC DNA]</scope>
    <source>
        <strain evidence="9">ATCC BAA-1556 / DSM 19958 / E1-9c</strain>
    </source>
</reference>
<keyword evidence="4" id="KW-0032">Aminotransferase</keyword>
<keyword evidence="9" id="KW-1185">Reference proteome</keyword>
<dbReference type="InterPro" id="IPR015421">
    <property type="entry name" value="PyrdxlP-dep_Trfase_major"/>
</dbReference>